<evidence type="ECO:0000313" key="1">
    <source>
        <dbReference type="EMBL" id="KAK3857067.1"/>
    </source>
</evidence>
<proteinExistence type="predicted"/>
<reference evidence="1" key="1">
    <citation type="submission" date="2023-10" db="EMBL/GenBank/DDBJ databases">
        <title>Genome assemblies of two species of porcelain crab, Petrolisthes cinctipes and Petrolisthes manimaculis (Anomura: Porcellanidae).</title>
        <authorList>
            <person name="Angst P."/>
        </authorList>
    </citation>
    <scope>NUCLEOTIDE SEQUENCE</scope>
    <source>
        <strain evidence="1">PB745_01</strain>
        <tissue evidence="1">Gill</tissue>
    </source>
</reference>
<accession>A0AAE1ELR3</accession>
<dbReference type="Proteomes" id="UP001286313">
    <property type="component" value="Unassembled WGS sequence"/>
</dbReference>
<organism evidence="1 2">
    <name type="scientific">Petrolisthes cinctipes</name>
    <name type="common">Flat porcelain crab</name>
    <dbReference type="NCBI Taxonomy" id="88211"/>
    <lineage>
        <taxon>Eukaryota</taxon>
        <taxon>Metazoa</taxon>
        <taxon>Ecdysozoa</taxon>
        <taxon>Arthropoda</taxon>
        <taxon>Crustacea</taxon>
        <taxon>Multicrustacea</taxon>
        <taxon>Malacostraca</taxon>
        <taxon>Eumalacostraca</taxon>
        <taxon>Eucarida</taxon>
        <taxon>Decapoda</taxon>
        <taxon>Pleocyemata</taxon>
        <taxon>Anomura</taxon>
        <taxon>Galatheoidea</taxon>
        <taxon>Porcellanidae</taxon>
        <taxon>Petrolisthes</taxon>
    </lineage>
</organism>
<dbReference type="EMBL" id="JAWQEG010005704">
    <property type="protein sequence ID" value="KAK3857067.1"/>
    <property type="molecule type" value="Genomic_DNA"/>
</dbReference>
<keyword evidence="2" id="KW-1185">Reference proteome</keyword>
<sequence length="65" mass="7216">CLFVGHDALHHDVCDAWDTTTAYQCCVLTYKEVSGLAYYYYSSMQEASLGTPADTFTPEAQSNPK</sequence>
<gene>
    <name evidence="1" type="ORF">Pcinc_036659</name>
</gene>
<protein>
    <submittedName>
        <fullName evidence="1">Uncharacterized protein</fullName>
    </submittedName>
</protein>
<comment type="caution">
    <text evidence="1">The sequence shown here is derived from an EMBL/GenBank/DDBJ whole genome shotgun (WGS) entry which is preliminary data.</text>
</comment>
<feature type="non-terminal residue" evidence="1">
    <location>
        <position position="1"/>
    </location>
</feature>
<dbReference type="AlphaFoldDB" id="A0AAE1ELR3"/>
<evidence type="ECO:0000313" key="2">
    <source>
        <dbReference type="Proteomes" id="UP001286313"/>
    </source>
</evidence>
<name>A0AAE1ELR3_PETCI</name>